<protein>
    <submittedName>
        <fullName evidence="1">Uncharacterized protein</fullName>
    </submittedName>
</protein>
<dbReference type="EMBL" id="GU071097">
    <property type="protein sequence ID" value="ADO98051.1"/>
    <property type="molecule type" value="Genomic_DNA"/>
</dbReference>
<gene>
    <name evidence="1" type="ORF">SSSM5_016</name>
</gene>
<dbReference type="GeneID" id="10329346"/>
<reference evidence="1 2" key="1">
    <citation type="journal article" date="2010" name="Environ. Microbiol.">
        <title>Genomic analysis of oceanic cyanobacterial myoviruses compared with T4-like myoviruses from diverse hosts and environments.</title>
        <authorList>
            <person name="Sullivan M.B."/>
            <person name="Huang K.H."/>
            <person name="Ignacio-Espinoza J.C."/>
            <person name="Berlin A.M."/>
            <person name="Kelly L."/>
            <person name="Weigele P.R."/>
            <person name="DeFrancesco A.S."/>
            <person name="Kern S.E."/>
            <person name="Thompson L.R."/>
            <person name="Young S."/>
            <person name="Yandava C."/>
            <person name="Fu R."/>
            <person name="Krastins B."/>
            <person name="Chase M."/>
            <person name="Sarracino D."/>
            <person name="Osburne M.S."/>
            <person name="Henn M.R."/>
            <person name="Chisholm S.W."/>
        </authorList>
    </citation>
    <scope>NUCLEOTIDE SEQUENCE [LARGE SCALE GENOMIC DNA]</scope>
    <source>
        <strain evidence="1">8102-12</strain>
    </source>
</reference>
<dbReference type="Proteomes" id="UP000006526">
    <property type="component" value="Segment"/>
</dbReference>
<sequence length="466" mass="53637">MSQNRKGSLEREQAGQIEIALSIQKDGKRVETVDGQYNLIEFLRGFEVYESISNPCMECRLVLEDSAGILGTLTGSEEFVLNIRSSIKDRTYYFRAYQIQARVRTRQTNETYLVNCVSSEFIINETTNIFGNSEVVFDKKNDASEIVKQLLGKRFINTKKKLFSEETINKQSFVSPNWRAFDLIYWLCQRSIRKSSRKGTLQNGFAFFENALGFNYKSLDSLIEQVVDQDETETNNTSGKLRLYTYNYTPKRMGNQESDQFNIDRIAFPEEKNFLMGLRHGAWSGFSIGFDPTFITRSRMGLSTDLSADAYRYTMSDIWKRMSHLNGGNSVNPQKKMDSTAQSYVNFPKRVRYTMLPNQIFDPKFKNNPQRNYEQLVELQAYQWMRMESLKQCQMTIVVPGNLDLYAGGGVEINIPTTYKDGDTPKRDAKYSGRWLIAAVAHKAVGLNFQTELALMKDSDIKNNHS</sequence>
<organism evidence="1 2">
    <name type="scientific">Synechococcus phage S-SSM5</name>
    <dbReference type="NCBI Taxonomy" id="445685"/>
    <lineage>
        <taxon>Viruses</taxon>
        <taxon>Duplodnaviria</taxon>
        <taxon>Heunggongvirae</taxon>
        <taxon>Uroviricota</taxon>
        <taxon>Caudoviricetes</taxon>
        <taxon>Pantevenvirales</taxon>
        <taxon>Kyanoviridae</taxon>
        <taxon>Glaucusvirus</taxon>
        <taxon>Glaucusvirus ssm5</taxon>
    </lineage>
</organism>
<keyword evidence="2" id="KW-1185">Reference proteome</keyword>
<proteinExistence type="predicted"/>
<dbReference type="OrthoDB" id="13640at10239"/>
<name>E3SK59_9CAUD</name>
<evidence type="ECO:0000313" key="1">
    <source>
        <dbReference type="EMBL" id="ADO98051.1"/>
    </source>
</evidence>
<evidence type="ECO:0000313" key="2">
    <source>
        <dbReference type="Proteomes" id="UP000006526"/>
    </source>
</evidence>
<accession>E3SK59</accession>
<dbReference type="KEGG" id="vg:10329346"/>
<dbReference type="RefSeq" id="YP_004324622.1">
    <property type="nucleotide sequence ID" value="NC_015289.1"/>
</dbReference>